<dbReference type="Gene3D" id="3.90.1150.10">
    <property type="entry name" value="Aspartate Aminotransferase, domain 1"/>
    <property type="match status" value="1"/>
</dbReference>
<dbReference type="PANTHER" id="PTHR43586:SF21">
    <property type="entry name" value="PYRIDOXAL PHOSPHATE (PLP)-DEPENDENT ASPARTATE AMINOTRANSFERASE SUPERFAMILY"/>
    <property type="match status" value="1"/>
</dbReference>
<dbReference type="InterPro" id="IPR015421">
    <property type="entry name" value="PyrdxlP-dep_Trfase_major"/>
</dbReference>
<dbReference type="InterPro" id="IPR011340">
    <property type="entry name" value="Cys_dSase-rel"/>
</dbReference>
<dbReference type="SUPFAM" id="SSF53383">
    <property type="entry name" value="PLP-dependent transferases"/>
    <property type="match status" value="1"/>
</dbReference>
<dbReference type="NCBIfam" id="TIGR01976">
    <property type="entry name" value="am_tr_V_VC1184"/>
    <property type="match status" value="1"/>
</dbReference>
<dbReference type="Gene3D" id="3.40.640.10">
    <property type="entry name" value="Type I PLP-dependent aspartate aminotransferase-like (Major domain)"/>
    <property type="match status" value="1"/>
</dbReference>
<comment type="caution">
    <text evidence="2">The sequence shown here is derived from an EMBL/GenBank/DDBJ whole genome shotgun (WGS) entry which is preliminary data.</text>
</comment>
<dbReference type="RefSeq" id="WP_203870898.1">
    <property type="nucleotide sequence ID" value="NZ_BONW01000044.1"/>
</dbReference>
<proteinExistence type="predicted"/>
<protein>
    <submittedName>
        <fullName evidence="2">Cysteine desulfurase-like protein</fullName>
    </submittedName>
</protein>
<dbReference type="InterPro" id="IPR015422">
    <property type="entry name" value="PyrdxlP-dep_Trfase_small"/>
</dbReference>
<organism evidence="2 3">
    <name type="scientific">Plantactinospora endophytica</name>
    <dbReference type="NCBI Taxonomy" id="673535"/>
    <lineage>
        <taxon>Bacteria</taxon>
        <taxon>Bacillati</taxon>
        <taxon>Actinomycetota</taxon>
        <taxon>Actinomycetes</taxon>
        <taxon>Micromonosporales</taxon>
        <taxon>Micromonosporaceae</taxon>
        <taxon>Plantactinospora</taxon>
    </lineage>
</organism>
<reference evidence="2 3" key="1">
    <citation type="submission" date="2021-01" db="EMBL/GenBank/DDBJ databases">
        <title>Whole genome shotgun sequence of Plantactinospora endophytica NBRC 110450.</title>
        <authorList>
            <person name="Komaki H."/>
            <person name="Tamura T."/>
        </authorList>
    </citation>
    <scope>NUCLEOTIDE SEQUENCE [LARGE SCALE GENOMIC DNA]</scope>
    <source>
        <strain evidence="2 3">NBRC 110450</strain>
    </source>
</reference>
<dbReference type="InterPro" id="IPR000192">
    <property type="entry name" value="Aminotrans_V_dom"/>
</dbReference>
<dbReference type="Proteomes" id="UP000646749">
    <property type="component" value="Unassembled WGS sequence"/>
</dbReference>
<dbReference type="InterPro" id="IPR015424">
    <property type="entry name" value="PyrdxlP-dep_Trfase"/>
</dbReference>
<gene>
    <name evidence="2" type="ORF">Pen02_75230</name>
</gene>
<dbReference type="Pfam" id="PF00266">
    <property type="entry name" value="Aminotran_5"/>
    <property type="match status" value="1"/>
</dbReference>
<accession>A0ABQ4ED04</accession>
<evidence type="ECO:0000313" key="2">
    <source>
        <dbReference type="EMBL" id="GIG92587.1"/>
    </source>
</evidence>
<name>A0ABQ4ED04_9ACTN</name>
<evidence type="ECO:0000259" key="1">
    <source>
        <dbReference type="Pfam" id="PF00266"/>
    </source>
</evidence>
<feature type="domain" description="Aminotransferase class V" evidence="1">
    <location>
        <begin position="22"/>
        <end position="393"/>
    </location>
</feature>
<evidence type="ECO:0000313" key="3">
    <source>
        <dbReference type="Proteomes" id="UP000646749"/>
    </source>
</evidence>
<keyword evidence="3" id="KW-1185">Reference proteome</keyword>
<sequence length="418" mass="43204">MPFEIARVRAAYPALAEGFTHFDGAAGTQVAAPVADAVAGTMRAAVANLSSAHVPGQRSGELVAAARQAVADLLGVAPDGVVFGPSATALTYHVARTLSRSWRPGDEIVVSRLDHDSNVRPWVQAAEATGAVVRWAEFDPETGELPAGQYADLVGPGTRLVALTAGSNAIGTVPAVAEIAAIAHAAGALVYVDGVHATPHGPTDVVALGADFYVTSAYKWSGPHLSAVVAADSARWAELHPAKLLPSPDRAPDRFELGTPSFPLLAGIRAAVDHLAELDPTATGDRRARVRAGLAAALAHEESLFDRLYAGLAGLPGVTVHGAPRHRCPTVSFRLAGQTPQQTAAALGERGVCVSAGDYYAYEYFSALGLRDSGGAVRASVYHYNTGEDVDRLLTELDRLVVGGVTAGTGPVGGELLR</sequence>
<dbReference type="EMBL" id="BONW01000044">
    <property type="protein sequence ID" value="GIG92587.1"/>
    <property type="molecule type" value="Genomic_DNA"/>
</dbReference>
<dbReference type="PANTHER" id="PTHR43586">
    <property type="entry name" value="CYSTEINE DESULFURASE"/>
    <property type="match status" value="1"/>
</dbReference>